<comment type="caution">
    <text evidence="2">The sequence shown here is derived from an EMBL/GenBank/DDBJ whole genome shotgun (WGS) entry which is preliminary data.</text>
</comment>
<reference evidence="2 3" key="1">
    <citation type="submission" date="2019-05" db="EMBL/GenBank/DDBJ databases">
        <title>Mikania micrantha, genome provides insights into the molecular mechanism of rapid growth.</title>
        <authorList>
            <person name="Liu B."/>
        </authorList>
    </citation>
    <scope>NUCLEOTIDE SEQUENCE [LARGE SCALE GENOMIC DNA]</scope>
    <source>
        <strain evidence="2">NLD-2019</strain>
        <tissue evidence="2">Leaf</tissue>
    </source>
</reference>
<gene>
    <name evidence="2" type="ORF">E3N88_36459</name>
</gene>
<dbReference type="EMBL" id="SZYD01000017">
    <property type="protein sequence ID" value="KAD3068579.1"/>
    <property type="molecule type" value="Genomic_DNA"/>
</dbReference>
<evidence type="ECO:0000256" key="1">
    <source>
        <dbReference type="SAM" id="MobiDB-lite"/>
    </source>
</evidence>
<dbReference type="AlphaFoldDB" id="A0A5N6M3U4"/>
<protein>
    <submittedName>
        <fullName evidence="2">Uncharacterized protein</fullName>
    </submittedName>
</protein>
<keyword evidence="3" id="KW-1185">Reference proteome</keyword>
<proteinExistence type="predicted"/>
<feature type="region of interest" description="Disordered" evidence="1">
    <location>
        <begin position="1"/>
        <end position="45"/>
    </location>
</feature>
<sequence length="109" mass="11619">MSGKSDGGEDLFKRSRNMYDPLGNPIGGARPPSNTPQTPFGNPFYGASSGLIRGGLGAYGEKILGSSSEYVQNTPLNSLMGDLQLKSRYRITTRLQIGTPRSPSNPANN</sequence>
<dbReference type="Proteomes" id="UP000326396">
    <property type="component" value="Linkage Group LG7"/>
</dbReference>
<accession>A0A5N6M3U4</accession>
<feature type="compositionally biased region" description="Basic and acidic residues" evidence="1">
    <location>
        <begin position="1"/>
        <end position="13"/>
    </location>
</feature>
<dbReference type="OrthoDB" id="337750at2759"/>
<organism evidence="2 3">
    <name type="scientific">Mikania micrantha</name>
    <name type="common">bitter vine</name>
    <dbReference type="NCBI Taxonomy" id="192012"/>
    <lineage>
        <taxon>Eukaryota</taxon>
        <taxon>Viridiplantae</taxon>
        <taxon>Streptophyta</taxon>
        <taxon>Embryophyta</taxon>
        <taxon>Tracheophyta</taxon>
        <taxon>Spermatophyta</taxon>
        <taxon>Magnoliopsida</taxon>
        <taxon>eudicotyledons</taxon>
        <taxon>Gunneridae</taxon>
        <taxon>Pentapetalae</taxon>
        <taxon>asterids</taxon>
        <taxon>campanulids</taxon>
        <taxon>Asterales</taxon>
        <taxon>Asteraceae</taxon>
        <taxon>Asteroideae</taxon>
        <taxon>Heliantheae alliance</taxon>
        <taxon>Eupatorieae</taxon>
        <taxon>Mikania</taxon>
    </lineage>
</organism>
<evidence type="ECO:0000313" key="2">
    <source>
        <dbReference type="EMBL" id="KAD3068579.1"/>
    </source>
</evidence>
<evidence type="ECO:0000313" key="3">
    <source>
        <dbReference type="Proteomes" id="UP000326396"/>
    </source>
</evidence>
<name>A0A5N6M3U4_9ASTR</name>